<organism evidence="2 3">
    <name type="scientific">Granulicella pectinivorans</name>
    <dbReference type="NCBI Taxonomy" id="474950"/>
    <lineage>
        <taxon>Bacteria</taxon>
        <taxon>Pseudomonadati</taxon>
        <taxon>Acidobacteriota</taxon>
        <taxon>Terriglobia</taxon>
        <taxon>Terriglobales</taxon>
        <taxon>Acidobacteriaceae</taxon>
        <taxon>Granulicella</taxon>
    </lineage>
</organism>
<evidence type="ECO:0000313" key="3">
    <source>
        <dbReference type="Proteomes" id="UP000199024"/>
    </source>
</evidence>
<dbReference type="NCBIfam" id="TIGR03435">
    <property type="entry name" value="Soli_TIGR03435"/>
    <property type="match status" value="1"/>
</dbReference>
<reference evidence="2 3" key="1">
    <citation type="submission" date="2016-10" db="EMBL/GenBank/DDBJ databases">
        <authorList>
            <person name="de Groot N.N."/>
        </authorList>
    </citation>
    <scope>NUCLEOTIDE SEQUENCE [LARGE SCALE GENOMIC DNA]</scope>
    <source>
        <strain evidence="2 3">DSM 21001</strain>
    </source>
</reference>
<evidence type="ECO:0000313" key="2">
    <source>
        <dbReference type="EMBL" id="SFS08033.1"/>
    </source>
</evidence>
<dbReference type="STRING" id="474950.SAMN05421771_1422"/>
<protein>
    <submittedName>
        <fullName evidence="2">Soil-associated protein, TIGR03435 family</fullName>
    </submittedName>
</protein>
<gene>
    <name evidence="2" type="ORF">SAMN05421771_1422</name>
</gene>
<dbReference type="Proteomes" id="UP000199024">
    <property type="component" value="Unassembled WGS sequence"/>
</dbReference>
<feature type="compositionally biased region" description="Pro residues" evidence="1">
    <location>
        <begin position="246"/>
        <end position="259"/>
    </location>
</feature>
<keyword evidence="3" id="KW-1185">Reference proteome</keyword>
<feature type="region of interest" description="Disordered" evidence="1">
    <location>
        <begin position="241"/>
        <end position="262"/>
    </location>
</feature>
<dbReference type="RefSeq" id="WP_089837908.1">
    <property type="nucleotide sequence ID" value="NZ_FOZL01000001.1"/>
</dbReference>
<dbReference type="InterPro" id="IPR017801">
    <property type="entry name" value="DUF3738"/>
</dbReference>
<name>A0A1I6LX77_9BACT</name>
<dbReference type="AlphaFoldDB" id="A0A1I6LX77"/>
<evidence type="ECO:0000256" key="1">
    <source>
        <dbReference type="SAM" id="MobiDB-lite"/>
    </source>
</evidence>
<accession>A0A1I6LX77</accession>
<dbReference type="Pfam" id="PF12543">
    <property type="entry name" value="DUF3738"/>
    <property type="match status" value="1"/>
</dbReference>
<dbReference type="EMBL" id="FOZL01000001">
    <property type="protein sequence ID" value="SFS08033.1"/>
    <property type="molecule type" value="Genomic_DNA"/>
</dbReference>
<sequence>MMQRLATLALLFPLAAVTQGPAHRPEFDVASVRQSAPDAPTKGFGLLNPFLDLAPKTGLFSANLRLSDYISFAYKINDPSQLRPLFEQMPGWTRTELYDIEARSDGATTRDQLRLMLRTLLEDRFKLKLHTEEHQQPVYDLVLEKAGKTGPQLRPHPADKPCTERPAGVGGGITNAEPPTFCGVDVYRNEGRFHVRMIDGSLEEAALALSGIASFMGGLESHPVQDHTGLTGHYDMDLEFLGQRPPDAPPPTDADPTGPPFSDALKVQLGLKLTKQSGTVQTFIVDHVERPSAN</sequence>
<proteinExistence type="predicted"/>
<dbReference type="OrthoDB" id="112980at2"/>